<dbReference type="PANTHER" id="PTHR34473">
    <property type="entry name" value="UPF0699 TRANSMEMBRANE PROTEIN YDBS"/>
    <property type="match status" value="1"/>
</dbReference>
<dbReference type="Proteomes" id="UP000774283">
    <property type="component" value="Unassembled WGS sequence"/>
</dbReference>
<name>A0A9X5ISF7_9MICO</name>
<keyword evidence="1" id="KW-1133">Transmembrane helix</keyword>
<feature type="domain" description="YdbS-like PH" evidence="2">
    <location>
        <begin position="86"/>
        <end position="163"/>
    </location>
</feature>
<feature type="transmembrane region" description="Helical" evidence="1">
    <location>
        <begin position="62"/>
        <end position="82"/>
    </location>
</feature>
<keyword evidence="1" id="KW-0472">Membrane</keyword>
<dbReference type="Pfam" id="PF03703">
    <property type="entry name" value="bPH_2"/>
    <property type="match status" value="1"/>
</dbReference>
<comment type="caution">
    <text evidence="3">The sequence shown here is derived from an EMBL/GenBank/DDBJ whole genome shotgun (WGS) entry which is preliminary data.</text>
</comment>
<evidence type="ECO:0000256" key="1">
    <source>
        <dbReference type="SAM" id="Phobius"/>
    </source>
</evidence>
<feature type="transmembrane region" description="Helical" evidence="1">
    <location>
        <begin position="34"/>
        <end position="56"/>
    </location>
</feature>
<keyword evidence="1" id="KW-0812">Transmembrane</keyword>
<gene>
    <name evidence="3" type="ORF">HF995_12530</name>
</gene>
<evidence type="ECO:0000313" key="3">
    <source>
        <dbReference type="EMBL" id="NKX94084.1"/>
    </source>
</evidence>
<proteinExistence type="predicted"/>
<evidence type="ECO:0000313" key="4">
    <source>
        <dbReference type="Proteomes" id="UP000774283"/>
    </source>
</evidence>
<dbReference type="PANTHER" id="PTHR34473:SF3">
    <property type="entry name" value="TRANSMEMBRANE PROTEIN-RELATED"/>
    <property type="match status" value="1"/>
</dbReference>
<accession>A0A9X5ISF7</accession>
<protein>
    <submittedName>
        <fullName evidence="3">PH domain-containing protein</fullName>
    </submittedName>
</protein>
<dbReference type="EMBL" id="JAAXOW010000004">
    <property type="protein sequence ID" value="NKX94084.1"/>
    <property type="molecule type" value="Genomic_DNA"/>
</dbReference>
<evidence type="ECO:0000259" key="2">
    <source>
        <dbReference type="Pfam" id="PF03703"/>
    </source>
</evidence>
<organism evidence="3 4">
    <name type="scientific">Sanguibacter hominis ATCC BAA-789</name>
    <dbReference type="NCBI Taxonomy" id="1312740"/>
    <lineage>
        <taxon>Bacteria</taxon>
        <taxon>Bacillati</taxon>
        <taxon>Actinomycetota</taxon>
        <taxon>Actinomycetes</taxon>
        <taxon>Micrococcales</taxon>
        <taxon>Sanguibacteraceae</taxon>
        <taxon>Sanguibacter</taxon>
    </lineage>
</organism>
<keyword evidence="4" id="KW-1185">Reference proteome</keyword>
<dbReference type="AlphaFoldDB" id="A0A9X5ISF7"/>
<dbReference type="RefSeq" id="WP_168448132.1">
    <property type="nucleotide sequence ID" value="NZ_JAAXOW010000004.1"/>
</dbReference>
<reference evidence="3 4" key="1">
    <citation type="submission" date="2020-04" db="EMBL/GenBank/DDBJ databases">
        <title>MicrobeNet Type strains.</title>
        <authorList>
            <person name="Nicholson A.C."/>
        </authorList>
    </citation>
    <scope>NUCLEOTIDE SEQUENCE [LARGE SCALE GENOMIC DNA]</scope>
    <source>
        <strain evidence="3 4">ATCC BAA-789</strain>
    </source>
</reference>
<dbReference type="InterPro" id="IPR005182">
    <property type="entry name" value="YdbS-like_PH"/>
</dbReference>
<sequence length="174" mass="18521">MTSELTPTSARGAAASNPFDPEGIAWQRVSSRLVIARQILAAIFLGLPAIGAAVVAVLVTPWVWIGAGVLALVWLWAATVIWRQVRAIGYVEREDDLLLRKGVMFRSLVVVPYGRMQYVDVTAGPLARALGIASVQLHTAAPGTDATIDGLEPAEAARLRDRLASRGEAQLAGL</sequence>